<dbReference type="GO" id="GO:0005886">
    <property type="term" value="C:plasma membrane"/>
    <property type="evidence" value="ECO:0007669"/>
    <property type="project" value="UniProtKB-SubCell"/>
</dbReference>
<accession>A0A7C4QT27</accession>
<sequence length="330" mass="36451">MLIDIATVAAFCLTTLAALLFGLTAVRARSRVRNIADVSAREKSPRPSWFRRSMAGAIPLFSGEAEALEQDLRRAGFYGPYALVEYLFARNFIVIGLLIFGGVAAVLADPRTRLPEIILIATGTSAFLAYVSPRTVLHAQASRRLGRITRGLPDALDIIRMCLTGGLPLRDSLERVAREMEFFHPDISVEFEVVRRHAEADTMQKALKEFARRMNAPDVNALSSLVSQTERTGTHVATAVTEFADSIRRQYRQRAEERASKTSIMMLFPVVLCLAPPVFVLLLAPPVLQLRNFIREAHQPGGVLEPSTYSVPDARSTRDNTNPRGGPLPL</sequence>
<dbReference type="PANTHER" id="PTHR35007">
    <property type="entry name" value="INTEGRAL MEMBRANE PROTEIN-RELATED"/>
    <property type="match status" value="1"/>
</dbReference>
<dbReference type="PANTHER" id="PTHR35007:SF2">
    <property type="entry name" value="PILUS ASSEMBLE PROTEIN"/>
    <property type="match status" value="1"/>
</dbReference>
<evidence type="ECO:0000256" key="7">
    <source>
        <dbReference type="SAM" id="Phobius"/>
    </source>
</evidence>
<evidence type="ECO:0000256" key="4">
    <source>
        <dbReference type="ARBA" id="ARBA00022989"/>
    </source>
</evidence>
<protein>
    <submittedName>
        <fullName evidence="9">Type II secretion system F family protein</fullName>
    </submittedName>
</protein>
<keyword evidence="3 7" id="KW-0812">Transmembrane</keyword>
<organism evidence="9">
    <name type="scientific">Schlesneria paludicola</name>
    <dbReference type="NCBI Taxonomy" id="360056"/>
    <lineage>
        <taxon>Bacteria</taxon>
        <taxon>Pseudomonadati</taxon>
        <taxon>Planctomycetota</taxon>
        <taxon>Planctomycetia</taxon>
        <taxon>Planctomycetales</taxon>
        <taxon>Planctomycetaceae</taxon>
        <taxon>Schlesneria</taxon>
    </lineage>
</organism>
<dbReference type="Pfam" id="PF00482">
    <property type="entry name" value="T2SSF"/>
    <property type="match status" value="1"/>
</dbReference>
<feature type="transmembrane region" description="Helical" evidence="7">
    <location>
        <begin position="264"/>
        <end position="284"/>
    </location>
</feature>
<feature type="transmembrane region" description="Helical" evidence="7">
    <location>
        <begin position="87"/>
        <end position="108"/>
    </location>
</feature>
<comment type="subcellular location">
    <subcellularLocation>
        <location evidence="1">Cell membrane</location>
        <topology evidence="1">Multi-pass membrane protein</topology>
    </subcellularLocation>
</comment>
<keyword evidence="5 7" id="KW-0472">Membrane</keyword>
<dbReference type="EMBL" id="DSVQ01000001">
    <property type="protein sequence ID" value="HGT37710.1"/>
    <property type="molecule type" value="Genomic_DNA"/>
</dbReference>
<dbReference type="AlphaFoldDB" id="A0A7C4QT27"/>
<feature type="domain" description="Type II secretion system protein GspF" evidence="8">
    <location>
        <begin position="156"/>
        <end position="283"/>
    </location>
</feature>
<proteinExistence type="predicted"/>
<reference evidence="9" key="1">
    <citation type="journal article" date="2020" name="mSystems">
        <title>Genome- and Community-Level Interaction Insights into Carbon Utilization and Element Cycling Functions of Hydrothermarchaeota in Hydrothermal Sediment.</title>
        <authorList>
            <person name="Zhou Z."/>
            <person name="Liu Y."/>
            <person name="Xu W."/>
            <person name="Pan J."/>
            <person name="Luo Z.H."/>
            <person name="Li M."/>
        </authorList>
    </citation>
    <scope>NUCLEOTIDE SEQUENCE [LARGE SCALE GENOMIC DNA]</scope>
    <source>
        <strain evidence="9">SpSt-508</strain>
    </source>
</reference>
<dbReference type="InterPro" id="IPR018076">
    <property type="entry name" value="T2SS_GspF_dom"/>
</dbReference>
<evidence type="ECO:0000256" key="6">
    <source>
        <dbReference type="SAM" id="MobiDB-lite"/>
    </source>
</evidence>
<keyword evidence="4 7" id="KW-1133">Transmembrane helix</keyword>
<evidence type="ECO:0000256" key="1">
    <source>
        <dbReference type="ARBA" id="ARBA00004651"/>
    </source>
</evidence>
<gene>
    <name evidence="9" type="ORF">ENS64_00340</name>
</gene>
<evidence type="ECO:0000256" key="2">
    <source>
        <dbReference type="ARBA" id="ARBA00022475"/>
    </source>
</evidence>
<evidence type="ECO:0000259" key="8">
    <source>
        <dbReference type="Pfam" id="PF00482"/>
    </source>
</evidence>
<comment type="caution">
    <text evidence="9">The sequence shown here is derived from an EMBL/GenBank/DDBJ whole genome shotgun (WGS) entry which is preliminary data.</text>
</comment>
<keyword evidence="2" id="KW-1003">Cell membrane</keyword>
<name>A0A7C4QT27_9PLAN</name>
<evidence type="ECO:0000313" key="9">
    <source>
        <dbReference type="EMBL" id="HGT37710.1"/>
    </source>
</evidence>
<evidence type="ECO:0000256" key="5">
    <source>
        <dbReference type="ARBA" id="ARBA00023136"/>
    </source>
</evidence>
<feature type="region of interest" description="Disordered" evidence="6">
    <location>
        <begin position="302"/>
        <end position="330"/>
    </location>
</feature>
<evidence type="ECO:0000256" key="3">
    <source>
        <dbReference type="ARBA" id="ARBA00022692"/>
    </source>
</evidence>